<feature type="transmembrane region" description="Helical" evidence="6">
    <location>
        <begin position="219"/>
        <end position="237"/>
    </location>
</feature>
<feature type="transmembrane region" description="Helical" evidence="6">
    <location>
        <begin position="27"/>
        <end position="44"/>
    </location>
</feature>
<organism evidence="8 9">
    <name type="scientific">Hyaloscypha variabilis (strain UAMH 11265 / GT02V1 / F)</name>
    <name type="common">Meliniomyces variabilis</name>
    <dbReference type="NCBI Taxonomy" id="1149755"/>
    <lineage>
        <taxon>Eukaryota</taxon>
        <taxon>Fungi</taxon>
        <taxon>Dikarya</taxon>
        <taxon>Ascomycota</taxon>
        <taxon>Pezizomycotina</taxon>
        <taxon>Leotiomycetes</taxon>
        <taxon>Helotiales</taxon>
        <taxon>Hyaloscyphaceae</taxon>
        <taxon>Hyaloscypha</taxon>
        <taxon>Hyaloscypha variabilis</taxon>
    </lineage>
</organism>
<feature type="transmembrane region" description="Helical" evidence="6">
    <location>
        <begin position="139"/>
        <end position="161"/>
    </location>
</feature>
<dbReference type="AlphaFoldDB" id="A0A2J6R592"/>
<evidence type="ECO:0000256" key="5">
    <source>
        <dbReference type="ARBA" id="ARBA00038359"/>
    </source>
</evidence>
<dbReference type="OrthoDB" id="2988756at2759"/>
<dbReference type="Pfam" id="PF20684">
    <property type="entry name" value="Fung_rhodopsin"/>
    <property type="match status" value="1"/>
</dbReference>
<evidence type="ECO:0000256" key="2">
    <source>
        <dbReference type="ARBA" id="ARBA00022692"/>
    </source>
</evidence>
<accession>A0A2J6R592</accession>
<gene>
    <name evidence="8" type="ORF">L207DRAFT_534961</name>
</gene>
<evidence type="ECO:0000259" key="7">
    <source>
        <dbReference type="Pfam" id="PF20684"/>
    </source>
</evidence>
<dbReference type="InterPro" id="IPR052337">
    <property type="entry name" value="SAT4-like"/>
</dbReference>
<name>A0A2J6R592_HYAVF</name>
<proteinExistence type="inferred from homology"/>
<evidence type="ECO:0000256" key="3">
    <source>
        <dbReference type="ARBA" id="ARBA00022989"/>
    </source>
</evidence>
<dbReference type="InterPro" id="IPR049326">
    <property type="entry name" value="Rhodopsin_dom_fungi"/>
</dbReference>
<feature type="transmembrane region" description="Helical" evidence="6">
    <location>
        <begin position="106"/>
        <end position="127"/>
    </location>
</feature>
<evidence type="ECO:0000256" key="6">
    <source>
        <dbReference type="SAM" id="Phobius"/>
    </source>
</evidence>
<evidence type="ECO:0000256" key="1">
    <source>
        <dbReference type="ARBA" id="ARBA00004141"/>
    </source>
</evidence>
<protein>
    <recommendedName>
        <fullName evidence="7">Rhodopsin domain-containing protein</fullName>
    </recommendedName>
</protein>
<feature type="domain" description="Rhodopsin" evidence="7">
    <location>
        <begin position="51"/>
        <end position="283"/>
    </location>
</feature>
<evidence type="ECO:0000313" key="8">
    <source>
        <dbReference type="EMBL" id="PMD33696.1"/>
    </source>
</evidence>
<dbReference type="GO" id="GO:0016020">
    <property type="term" value="C:membrane"/>
    <property type="evidence" value="ECO:0007669"/>
    <property type="project" value="UniProtKB-SubCell"/>
</dbReference>
<keyword evidence="4 6" id="KW-0472">Membrane</keyword>
<dbReference type="PANTHER" id="PTHR33048:SF47">
    <property type="entry name" value="INTEGRAL MEMBRANE PROTEIN-RELATED"/>
    <property type="match status" value="1"/>
</dbReference>
<dbReference type="Proteomes" id="UP000235786">
    <property type="component" value="Unassembled WGS sequence"/>
</dbReference>
<reference evidence="8 9" key="1">
    <citation type="submission" date="2016-04" db="EMBL/GenBank/DDBJ databases">
        <title>A degradative enzymes factory behind the ericoid mycorrhizal symbiosis.</title>
        <authorList>
            <consortium name="DOE Joint Genome Institute"/>
            <person name="Martino E."/>
            <person name="Morin E."/>
            <person name="Grelet G."/>
            <person name="Kuo A."/>
            <person name="Kohler A."/>
            <person name="Daghino S."/>
            <person name="Barry K."/>
            <person name="Choi C."/>
            <person name="Cichocki N."/>
            <person name="Clum A."/>
            <person name="Copeland A."/>
            <person name="Hainaut M."/>
            <person name="Haridas S."/>
            <person name="Labutti K."/>
            <person name="Lindquist E."/>
            <person name="Lipzen A."/>
            <person name="Khouja H.-R."/>
            <person name="Murat C."/>
            <person name="Ohm R."/>
            <person name="Olson A."/>
            <person name="Spatafora J."/>
            <person name="Veneault-Fourrey C."/>
            <person name="Henrissat B."/>
            <person name="Grigoriev I."/>
            <person name="Martin F."/>
            <person name="Perotto S."/>
        </authorList>
    </citation>
    <scope>NUCLEOTIDE SEQUENCE [LARGE SCALE GENOMIC DNA]</scope>
    <source>
        <strain evidence="8 9">F</strain>
    </source>
</reference>
<dbReference type="EMBL" id="KZ613955">
    <property type="protein sequence ID" value="PMD33696.1"/>
    <property type="molecule type" value="Genomic_DNA"/>
</dbReference>
<keyword evidence="2 6" id="KW-0812">Transmembrane</keyword>
<keyword evidence="9" id="KW-1185">Reference proteome</keyword>
<evidence type="ECO:0000256" key="4">
    <source>
        <dbReference type="ARBA" id="ARBA00023136"/>
    </source>
</evidence>
<feature type="transmembrane region" description="Helical" evidence="6">
    <location>
        <begin position="64"/>
        <end position="86"/>
    </location>
</feature>
<feature type="transmembrane region" description="Helical" evidence="6">
    <location>
        <begin position="186"/>
        <end position="207"/>
    </location>
</feature>
<dbReference type="STRING" id="1149755.A0A2J6R592"/>
<evidence type="ECO:0000313" key="9">
    <source>
        <dbReference type="Proteomes" id="UP000235786"/>
    </source>
</evidence>
<comment type="similarity">
    <text evidence="5">Belongs to the SAT4 family.</text>
</comment>
<keyword evidence="3 6" id="KW-1133">Transmembrane helix</keyword>
<sequence length="382" mass="42459">MASLFERALPLVEPLKPGQAPQRGTELYILSVVMVVVAGLFVAARISVRLSKLTTSQGLGNDDYCVLAALISSVGLSLTEMEATVYGYGNHLDSLTKTQIHEALEFYVAQIMYKVVITFNKMALLLFYLRVFPQQKFRLLCFAGLTFVGCSGLAYIIATIFQCSPVPYYWNRTILGGHCIKSAPFWISYAVINICTDFYILCLPMPILYSLSLSKKNKYGVMGCFALGFFVCFTTIYRMTTLASSSKGTDLTFGPVPATNWSVIEANTGLICTCLPMLNQYIKVFFGFFGRTPANTSSIRPGNTPRSGKFSIGRYNLSAKNDKDEIFGTGRQWGAVDSTVESRGDMMRTESQENMVGDKQIHRTVDVEMWRTDGRSDESLKI</sequence>
<dbReference type="PANTHER" id="PTHR33048">
    <property type="entry name" value="PTH11-LIKE INTEGRAL MEMBRANE PROTEIN (AFU_ORTHOLOGUE AFUA_5G11245)"/>
    <property type="match status" value="1"/>
</dbReference>
<comment type="subcellular location">
    <subcellularLocation>
        <location evidence="1">Membrane</location>
        <topology evidence="1">Multi-pass membrane protein</topology>
    </subcellularLocation>
</comment>